<dbReference type="Proteomes" id="UP000219602">
    <property type="component" value="Unassembled WGS sequence"/>
</dbReference>
<dbReference type="Pfam" id="PF00400">
    <property type="entry name" value="WD40"/>
    <property type="match status" value="10"/>
</dbReference>
<comment type="function">
    <text evidence="6">Involved in mitochondrial fission. Acts as an adapter protein required to form mitochondrial fission complexes. Formation of these complexes is required to promote constriction and fission of the mitochondrial compartment at a late step in mitochondrial division.</text>
</comment>
<evidence type="ECO:0000256" key="2">
    <source>
        <dbReference type="ARBA" id="ARBA00022737"/>
    </source>
</evidence>
<feature type="repeat" description="WD" evidence="7">
    <location>
        <begin position="852"/>
        <end position="893"/>
    </location>
</feature>
<feature type="repeat" description="WD" evidence="7">
    <location>
        <begin position="1104"/>
        <end position="1140"/>
    </location>
</feature>
<dbReference type="PANTHER" id="PTHR22847:SF637">
    <property type="entry name" value="WD REPEAT DOMAIN 5B"/>
    <property type="match status" value="1"/>
</dbReference>
<feature type="repeat" description="WD" evidence="7">
    <location>
        <begin position="978"/>
        <end position="1019"/>
    </location>
</feature>
<feature type="repeat" description="WD" evidence="7">
    <location>
        <begin position="1020"/>
        <end position="1061"/>
    </location>
</feature>
<feature type="repeat" description="WD" evidence="7">
    <location>
        <begin position="768"/>
        <end position="809"/>
    </location>
</feature>
<keyword evidence="1 7" id="KW-0853">WD repeat</keyword>
<dbReference type="SUPFAM" id="SSF52540">
    <property type="entry name" value="P-loop containing nucleoside triphosphate hydrolases"/>
    <property type="match status" value="1"/>
</dbReference>
<gene>
    <name evidence="9" type="ORF">AU210_016185</name>
</gene>
<dbReference type="GO" id="GO:1990234">
    <property type="term" value="C:transferase complex"/>
    <property type="evidence" value="ECO:0007669"/>
    <property type="project" value="UniProtKB-ARBA"/>
</dbReference>
<feature type="repeat" description="WD" evidence="7">
    <location>
        <begin position="894"/>
        <end position="935"/>
    </location>
</feature>
<comment type="caution">
    <text evidence="9">The sequence shown here is derived from an EMBL/GenBank/DDBJ whole genome shotgun (WGS) entry which is preliminary data.</text>
</comment>
<dbReference type="SMART" id="SM00320">
    <property type="entry name" value="WD40"/>
    <property type="match status" value="10"/>
</dbReference>
<dbReference type="STRING" id="327505.A0A2H3FXH0"/>
<name>A0A2H3FXH0_FUSOX</name>
<proteinExistence type="inferred from homology"/>
<evidence type="ECO:0000313" key="10">
    <source>
        <dbReference type="Proteomes" id="UP000219602"/>
    </source>
</evidence>
<dbReference type="InterPro" id="IPR020472">
    <property type="entry name" value="WD40_PAC1"/>
</dbReference>
<dbReference type="Gene3D" id="3.40.50.300">
    <property type="entry name" value="P-loop containing nucleotide triphosphate hydrolases"/>
    <property type="match status" value="1"/>
</dbReference>
<dbReference type="PROSITE" id="PS50082">
    <property type="entry name" value="WD_REPEATS_2"/>
    <property type="match status" value="10"/>
</dbReference>
<dbReference type="PANTHER" id="PTHR22847">
    <property type="entry name" value="WD40 REPEAT PROTEIN"/>
    <property type="match status" value="1"/>
</dbReference>
<dbReference type="SUPFAM" id="SSF50978">
    <property type="entry name" value="WD40 repeat-like"/>
    <property type="match status" value="2"/>
</dbReference>
<evidence type="ECO:0000256" key="7">
    <source>
        <dbReference type="PROSITE-ProRule" id="PRU00221"/>
    </source>
</evidence>
<organism evidence="9 10">
    <name type="scientific">Fusarium oxysporum f. sp. radicis-cucumerinum</name>
    <dbReference type="NCBI Taxonomy" id="327505"/>
    <lineage>
        <taxon>Eukaryota</taxon>
        <taxon>Fungi</taxon>
        <taxon>Dikarya</taxon>
        <taxon>Ascomycota</taxon>
        <taxon>Pezizomycotina</taxon>
        <taxon>Sordariomycetes</taxon>
        <taxon>Hypocreomycetidae</taxon>
        <taxon>Hypocreales</taxon>
        <taxon>Nectriaceae</taxon>
        <taxon>Fusarium</taxon>
        <taxon>Fusarium oxysporum species complex</taxon>
    </lineage>
</organism>
<comment type="similarity">
    <text evidence="4">Belongs to the WD repeat MDV1/CAF4 family.</text>
</comment>
<dbReference type="InterPro" id="IPR001680">
    <property type="entry name" value="WD40_rpt"/>
</dbReference>
<keyword evidence="2" id="KW-0677">Repeat</keyword>
<evidence type="ECO:0000256" key="4">
    <source>
        <dbReference type="ARBA" id="ARBA00038415"/>
    </source>
</evidence>
<feature type="repeat" description="WD" evidence="7">
    <location>
        <begin position="726"/>
        <end position="767"/>
    </location>
</feature>
<dbReference type="CDD" id="cd00200">
    <property type="entry name" value="WD40"/>
    <property type="match status" value="2"/>
</dbReference>
<dbReference type="AlphaFoldDB" id="A0A2H3FXH0"/>
<feature type="repeat" description="WD" evidence="7">
    <location>
        <begin position="810"/>
        <end position="851"/>
    </location>
</feature>
<dbReference type="Pfam" id="PF24883">
    <property type="entry name" value="NPHP3_N"/>
    <property type="match status" value="1"/>
</dbReference>
<evidence type="ECO:0000313" key="9">
    <source>
        <dbReference type="EMBL" id="PCD20318.1"/>
    </source>
</evidence>
<dbReference type="Gene3D" id="2.130.10.10">
    <property type="entry name" value="YVTN repeat-like/Quinoprotein amine dehydrogenase"/>
    <property type="match status" value="5"/>
</dbReference>
<sequence>MADALGVASGVIAVVDLSAKIIKWCVQYAHDVSHAEEDKKRLADEIARLNLASVNACELLHGPHGSRLKASHALYLATVNSQSQLRHIESQLAEGSGQAKTGFEALKWPFKNKDLQSVIQGLQRCTEAIYSALEVDQTSILLNLDHKIALDTLPVAEGASFDSHAEEHNPTCLPNTREELLKEIDSWIDDPKSKTIFWLNGMAGTGKSTISRTVAQRRYQRGDLGASFFFKRGETDRGSLAKFVTTVARRLAWSTPGVASFIKSAADADPAIADKAVREQFEKLVRKPLSKCERDANIKLLLELFSTLRFAGSVRVRVLITSRPELPVRHAFSSIGDTHQDLILHKIPRPIIEHDMSVFLRHEFANIRNCFNEEAVDELKLPVDWPGEANLEKLTMAAVPLFIFAATLCRFVNDSCLGSPDELLQSVLHVTGTGQASKLDMTYSPVLTQQVIGRSGRERCDIVESFRLIVGTIVTLASPLSMRALALLLDVHVNKVTTRLRVLHSVLEVPESLDSTVRLLHLSFRDYLIDSENKETVEFWVDERLTHRKLAKHCLRVMRSALREDICGLSFPGIRRSTVDGSQLEESIPPQLQYAGMYWVHHHVSSNHEPNDSQEVYEFLATHFLHWVEALSLMGRAKECLDSLRSLARWLEKQEDWSLSIFVADAVQFLQASFSVVAEAPLQVYSYLVFAPSKSVVRKTFEKAIPRWMSILPKVEENWDACLLTLEGHSDLVGSVVFSHNSKKVASASSDKTIRIWNAETGKCERVLEGHSDLVRSVVFSHDSKKVASASWDKTVRIWDVEMGNCERVLEDHSDDVSSVVFSHNSKKVVSGSDDKTIRIWNAATGDCERVLEGHSDAVNSVVFSHDSTKVASGSDDNTVRLWNAETGECERVLEGHSDDVNSVVFSHDLTKVASAGDDNTVRIWNAETGKCERVLEGHSSYVNSVVFSHNSKKVASASWDKTIRIWNAEMSKCERVLEGHSSVVLSLVFSHNSKKVASAGDDNTVRIWNAEMDECERVLEGHSSVVLSLVFSHDSKKVASASSDKTIRIWNAETGDCERVLEGHSDLVRSMVFSHDSKKVASASWDKTIRIWNAEMGKCKQVLEGHSYGISSVVFSHDSKKVASASSDKTIRIWNAETGICEDVISLDAYVIVLSFTPDERGIVTNRGVFALTGGSEPHAESSTSLQSLEAPMLACKNGAWITMAGANLLWLPPECRNGKVATAGNTVVVGCRSGRVMLLGISVTDIE</sequence>
<dbReference type="InterPro" id="IPR019775">
    <property type="entry name" value="WD40_repeat_CS"/>
</dbReference>
<feature type="repeat" description="WD" evidence="7">
    <location>
        <begin position="936"/>
        <end position="977"/>
    </location>
</feature>
<evidence type="ECO:0000256" key="3">
    <source>
        <dbReference type="ARBA" id="ARBA00023054"/>
    </source>
</evidence>
<dbReference type="EMBL" id="MABQ02000015">
    <property type="protein sequence ID" value="PCD20318.1"/>
    <property type="molecule type" value="Genomic_DNA"/>
</dbReference>
<evidence type="ECO:0000256" key="6">
    <source>
        <dbReference type="ARBA" id="ARBA00043913"/>
    </source>
</evidence>
<dbReference type="InterPro" id="IPR015943">
    <property type="entry name" value="WD40/YVTN_repeat-like_dom_sf"/>
</dbReference>
<reference evidence="9 10" key="1">
    <citation type="journal article" date="2016" name="Environ. Microbiol.">
        <title>Effector profiles distinguish formae speciales of Fusarium oxysporum.</title>
        <authorList>
            <person name="van Dam P."/>
            <person name="Fokkens L."/>
            <person name="Schmidt S.M."/>
            <person name="Linmans J.H."/>
            <person name="Kistler H.C."/>
            <person name="Ma L.J."/>
            <person name="Rep M."/>
        </authorList>
    </citation>
    <scope>NUCLEOTIDE SEQUENCE [LARGE SCALE GENOMIC DNA]</scope>
    <source>
        <strain evidence="9 10">Forc016</strain>
    </source>
</reference>
<keyword evidence="3" id="KW-0175">Coiled coil</keyword>
<evidence type="ECO:0000259" key="8">
    <source>
        <dbReference type="Pfam" id="PF24883"/>
    </source>
</evidence>
<dbReference type="PROSITE" id="PS00678">
    <property type="entry name" value="WD_REPEATS_1"/>
    <property type="match status" value="7"/>
</dbReference>
<feature type="repeat" description="WD" evidence="7">
    <location>
        <begin position="1062"/>
        <end position="1103"/>
    </location>
</feature>
<dbReference type="InterPro" id="IPR036322">
    <property type="entry name" value="WD40_repeat_dom_sf"/>
</dbReference>
<evidence type="ECO:0000256" key="1">
    <source>
        <dbReference type="ARBA" id="ARBA00022574"/>
    </source>
</evidence>
<dbReference type="InterPro" id="IPR027417">
    <property type="entry name" value="P-loop_NTPase"/>
</dbReference>
<dbReference type="PROSITE" id="PS50294">
    <property type="entry name" value="WD_REPEATS_REGION"/>
    <property type="match status" value="10"/>
</dbReference>
<evidence type="ECO:0000256" key="5">
    <source>
        <dbReference type="ARBA" id="ARBA00039789"/>
    </source>
</evidence>
<dbReference type="InterPro" id="IPR056884">
    <property type="entry name" value="NPHP3-like_N"/>
</dbReference>
<protein>
    <recommendedName>
        <fullName evidence="5">Mitochondrial division protein 1</fullName>
    </recommendedName>
</protein>
<dbReference type="GO" id="GO:0005634">
    <property type="term" value="C:nucleus"/>
    <property type="evidence" value="ECO:0007669"/>
    <property type="project" value="TreeGrafter"/>
</dbReference>
<accession>A0A2H3FXH0</accession>
<reference evidence="9 10" key="2">
    <citation type="journal article" date="2017" name="Sci. Rep.">
        <title>A mobile pathogenicity chromosome in Fusarium oxysporum for infection of multiple cucurbit species.</title>
        <authorList>
            <person name="van Dam P."/>
            <person name="Fokkens L."/>
            <person name="Ayukawa Y."/>
            <person name="van der Gragt M."/>
            <person name="Ter Horst A."/>
            <person name="Brankovics B."/>
            <person name="Houterman P.M."/>
            <person name="Arie T."/>
            <person name="Rep M."/>
        </authorList>
    </citation>
    <scope>NUCLEOTIDE SEQUENCE [LARGE SCALE GENOMIC DNA]</scope>
    <source>
        <strain evidence="9 10">Forc016</strain>
    </source>
</reference>
<feature type="domain" description="Nephrocystin 3-like N-terminal" evidence="8">
    <location>
        <begin position="179"/>
        <end position="296"/>
    </location>
</feature>
<dbReference type="PRINTS" id="PR00320">
    <property type="entry name" value="GPROTEINBRPT"/>
</dbReference>